<keyword evidence="7" id="KW-0333">Golgi apparatus</keyword>
<evidence type="ECO:0000313" key="15">
    <source>
        <dbReference type="Proteomes" id="UP000726737"/>
    </source>
</evidence>
<evidence type="ECO:0000256" key="12">
    <source>
        <dbReference type="SAM" id="MobiDB-lite"/>
    </source>
</evidence>
<dbReference type="GO" id="GO:0031902">
    <property type="term" value="C:late endosome membrane"/>
    <property type="evidence" value="ECO:0007669"/>
    <property type="project" value="TreeGrafter"/>
</dbReference>
<evidence type="ECO:0000256" key="2">
    <source>
        <dbReference type="ARBA" id="ARBA00004409"/>
    </source>
</evidence>
<dbReference type="GO" id="GO:0000149">
    <property type="term" value="F:SNARE binding"/>
    <property type="evidence" value="ECO:0007669"/>
    <property type="project" value="TreeGrafter"/>
</dbReference>
<dbReference type="GO" id="GO:0000139">
    <property type="term" value="C:Golgi membrane"/>
    <property type="evidence" value="ECO:0007669"/>
    <property type="project" value="UniProtKB-SubCell"/>
</dbReference>
<evidence type="ECO:0000256" key="5">
    <source>
        <dbReference type="ARBA" id="ARBA00022927"/>
    </source>
</evidence>
<evidence type="ECO:0000313" key="14">
    <source>
        <dbReference type="EMBL" id="KAG0255678.1"/>
    </source>
</evidence>
<dbReference type="PIRSF" id="PIRSF028865">
    <property type="entry name" value="Membrin-2"/>
    <property type="match status" value="1"/>
</dbReference>
<dbReference type="GO" id="GO:0031201">
    <property type="term" value="C:SNARE complex"/>
    <property type="evidence" value="ECO:0007669"/>
    <property type="project" value="TreeGrafter"/>
</dbReference>
<comment type="function">
    <text evidence="11">SNARE required for protein transport between the ER and the Golgi complex.</text>
</comment>
<evidence type="ECO:0000256" key="8">
    <source>
        <dbReference type="ARBA" id="ARBA00023136"/>
    </source>
</evidence>
<evidence type="ECO:0000256" key="13">
    <source>
        <dbReference type="SAM" id="Phobius"/>
    </source>
</evidence>
<keyword evidence="4 13" id="KW-0812">Transmembrane</keyword>
<feature type="region of interest" description="Disordered" evidence="12">
    <location>
        <begin position="88"/>
        <end position="107"/>
    </location>
</feature>
<comment type="caution">
    <text evidence="14">The sequence shown here is derived from an EMBL/GenBank/DDBJ whole genome shotgun (WGS) entry which is preliminary data.</text>
</comment>
<comment type="similarity">
    <text evidence="9 11">Belongs to the BOS1 family.</text>
</comment>
<reference evidence="14" key="1">
    <citation type="journal article" date="2020" name="Fungal Divers.">
        <title>Resolving the Mortierellaceae phylogeny through synthesis of multi-gene phylogenetics and phylogenomics.</title>
        <authorList>
            <person name="Vandepol N."/>
            <person name="Liber J."/>
            <person name="Desiro A."/>
            <person name="Na H."/>
            <person name="Kennedy M."/>
            <person name="Barry K."/>
            <person name="Grigoriev I.V."/>
            <person name="Miller A.N."/>
            <person name="O'Donnell K."/>
            <person name="Stajich J.E."/>
            <person name="Bonito G."/>
        </authorList>
    </citation>
    <scope>NUCLEOTIDE SEQUENCE</scope>
    <source>
        <strain evidence="14">KOD948</strain>
    </source>
</reference>
<feature type="transmembrane region" description="Helical" evidence="13">
    <location>
        <begin position="199"/>
        <end position="219"/>
    </location>
</feature>
<dbReference type="OrthoDB" id="158360at2759"/>
<evidence type="ECO:0000256" key="6">
    <source>
        <dbReference type="ARBA" id="ARBA00022989"/>
    </source>
</evidence>
<dbReference type="PANTHER" id="PTHR21230">
    <property type="entry name" value="VESICLE TRANSPORT V-SNARE PROTEIN VTI1-RELATED"/>
    <property type="match status" value="1"/>
</dbReference>
<evidence type="ECO:0000256" key="7">
    <source>
        <dbReference type="ARBA" id="ARBA00023034"/>
    </source>
</evidence>
<dbReference type="InterPro" id="IPR027027">
    <property type="entry name" value="GOSR2/Membrin/Bos1"/>
</dbReference>
<keyword evidence="8 11" id="KW-0472">Membrane</keyword>
<protein>
    <recommendedName>
        <fullName evidence="10 11">Protein transport protein BOS1</fullName>
    </recommendedName>
</protein>
<keyword evidence="5 11" id="KW-0653">Protein transport</keyword>
<evidence type="ECO:0000256" key="11">
    <source>
        <dbReference type="PIRNR" id="PIRNR028865"/>
    </source>
</evidence>
<accession>A0A9P6U0W7</accession>
<dbReference type="GO" id="GO:0015031">
    <property type="term" value="P:protein transport"/>
    <property type="evidence" value="ECO:0007669"/>
    <property type="project" value="UniProtKB-KW"/>
</dbReference>
<comment type="subcellular location">
    <subcellularLocation>
        <location evidence="1">Endoplasmic reticulum membrane</location>
        <topology evidence="1">Single-pass type IV membrane protein</topology>
    </subcellularLocation>
    <subcellularLocation>
        <location evidence="2">Golgi apparatus membrane</location>
        <topology evidence="2">Single-pass type IV membrane protein</topology>
    </subcellularLocation>
</comment>
<dbReference type="GO" id="GO:0006888">
    <property type="term" value="P:endoplasmic reticulum to Golgi vesicle-mediated transport"/>
    <property type="evidence" value="ECO:0007669"/>
    <property type="project" value="TreeGrafter"/>
</dbReference>
<dbReference type="EMBL" id="JAAAJA010000337">
    <property type="protein sequence ID" value="KAG0255678.1"/>
    <property type="molecule type" value="Genomic_DNA"/>
</dbReference>
<organism evidence="14 15">
    <name type="scientific">Mortierella polycephala</name>
    <dbReference type="NCBI Taxonomy" id="41804"/>
    <lineage>
        <taxon>Eukaryota</taxon>
        <taxon>Fungi</taxon>
        <taxon>Fungi incertae sedis</taxon>
        <taxon>Mucoromycota</taxon>
        <taxon>Mortierellomycotina</taxon>
        <taxon>Mortierellomycetes</taxon>
        <taxon>Mortierellales</taxon>
        <taxon>Mortierellaceae</taxon>
        <taxon>Mortierella</taxon>
    </lineage>
</organism>
<evidence type="ECO:0000256" key="9">
    <source>
        <dbReference type="ARBA" id="ARBA00037983"/>
    </source>
</evidence>
<keyword evidence="6 13" id="KW-1133">Transmembrane helix</keyword>
<gene>
    <name evidence="14" type="primary">BOS1</name>
    <name evidence="14" type="ORF">BG011_004976</name>
</gene>
<dbReference type="GO" id="GO:0005789">
    <property type="term" value="C:endoplasmic reticulum membrane"/>
    <property type="evidence" value="ECO:0007669"/>
    <property type="project" value="UniProtKB-SubCell"/>
</dbReference>
<dbReference type="GO" id="GO:0006906">
    <property type="term" value="P:vesicle fusion"/>
    <property type="evidence" value="ECO:0007669"/>
    <property type="project" value="TreeGrafter"/>
</dbReference>
<dbReference type="CDD" id="cd15863">
    <property type="entry name" value="SNARE_GS27"/>
    <property type="match status" value="1"/>
</dbReference>
<keyword evidence="15" id="KW-1185">Reference proteome</keyword>
<sequence length="220" mass="25678">MNSFYNIAVKQSNALQRDLEKFLTGEDTSVALQGQITATVDAFKRSIDQYESMSKKEMIDVKRERAIARVAKFREDYDSFIKSFAQQKSREEQLSHSRNRTQLLERRQSRVTVPVEHPYQSASASPYLQQAHRERDFSQRTGMHLDDLLNQGKAALDDLYQQRTKLKWTQRKMLDVANTLGLSRNVIQLIERRSSEDKWIFYAGVIITLLAMWAIVHYLT</sequence>
<evidence type="ECO:0000256" key="3">
    <source>
        <dbReference type="ARBA" id="ARBA00022448"/>
    </source>
</evidence>
<proteinExistence type="inferred from homology"/>
<dbReference type="PANTHER" id="PTHR21230:SF1">
    <property type="entry name" value="GOLGI SNAP RECEPTOR COMPLEX MEMBER 2"/>
    <property type="match status" value="1"/>
</dbReference>
<dbReference type="Pfam" id="PF12352">
    <property type="entry name" value="V-SNARE_C"/>
    <property type="match status" value="1"/>
</dbReference>
<evidence type="ECO:0000256" key="10">
    <source>
        <dbReference type="ARBA" id="ARBA00040957"/>
    </source>
</evidence>
<dbReference type="GO" id="GO:0012507">
    <property type="term" value="C:ER to Golgi transport vesicle membrane"/>
    <property type="evidence" value="ECO:0007669"/>
    <property type="project" value="TreeGrafter"/>
</dbReference>
<evidence type="ECO:0000256" key="1">
    <source>
        <dbReference type="ARBA" id="ARBA00004163"/>
    </source>
</evidence>
<dbReference type="GO" id="GO:0005484">
    <property type="term" value="F:SNAP receptor activity"/>
    <property type="evidence" value="ECO:0007669"/>
    <property type="project" value="InterPro"/>
</dbReference>
<keyword evidence="3 11" id="KW-0813">Transport</keyword>
<dbReference type="Proteomes" id="UP000726737">
    <property type="component" value="Unassembled WGS sequence"/>
</dbReference>
<evidence type="ECO:0000256" key="4">
    <source>
        <dbReference type="ARBA" id="ARBA00022692"/>
    </source>
</evidence>
<name>A0A9P6U0W7_9FUNG</name>
<dbReference type="AlphaFoldDB" id="A0A9P6U0W7"/>